<dbReference type="OrthoDB" id="30840at2759"/>
<dbReference type="VEuPathDB" id="AmoebaDB:FDP41_001072"/>
<dbReference type="OMA" id="NCKIMRA"/>
<organism evidence="4 5">
    <name type="scientific">Naegleria fowleri</name>
    <name type="common">Brain eating amoeba</name>
    <dbReference type="NCBI Taxonomy" id="5763"/>
    <lineage>
        <taxon>Eukaryota</taxon>
        <taxon>Discoba</taxon>
        <taxon>Heterolobosea</taxon>
        <taxon>Tetramitia</taxon>
        <taxon>Eutetramitia</taxon>
        <taxon>Vahlkampfiidae</taxon>
        <taxon>Naegleria</taxon>
    </lineage>
</organism>
<dbReference type="GO" id="GO:0007264">
    <property type="term" value="P:small GTPase-mediated signal transduction"/>
    <property type="evidence" value="ECO:0007669"/>
    <property type="project" value="InterPro"/>
</dbReference>
<dbReference type="Proteomes" id="UP000444721">
    <property type="component" value="Unassembled WGS sequence"/>
</dbReference>
<dbReference type="PANTHER" id="PTHR13276">
    <property type="entry name" value="GUANINE NUCLEOTIDE EXCHANGE FACTOR MSS4"/>
    <property type="match status" value="1"/>
</dbReference>
<dbReference type="EMBL" id="VFQX01000022">
    <property type="protein sequence ID" value="KAF0979919.1"/>
    <property type="molecule type" value="Genomic_DNA"/>
</dbReference>
<dbReference type="GO" id="GO:0005829">
    <property type="term" value="C:cytosol"/>
    <property type="evidence" value="ECO:0007669"/>
    <property type="project" value="TreeGrafter"/>
</dbReference>
<evidence type="ECO:0000256" key="1">
    <source>
        <dbReference type="ARBA" id="ARBA00022448"/>
    </source>
</evidence>
<dbReference type="PANTHER" id="PTHR13276:SF0">
    <property type="entry name" value="GUANINE NUCLEOTIDE EXCHANGE FACTOR MSS4"/>
    <property type="match status" value="1"/>
</dbReference>
<proteinExistence type="predicted"/>
<dbReference type="InterPro" id="IPR011323">
    <property type="entry name" value="Mss4/transl-control_tumour"/>
</dbReference>
<accession>A0A6A5C3P1</accession>
<evidence type="ECO:0000313" key="5">
    <source>
        <dbReference type="Proteomes" id="UP000444721"/>
    </source>
</evidence>
<dbReference type="GeneID" id="68108290"/>
<comment type="caution">
    <text evidence="4">The sequence shown here is derived from an EMBL/GenBank/DDBJ whole genome shotgun (WGS) entry which is preliminary data.</text>
</comment>
<evidence type="ECO:0000313" key="4">
    <source>
        <dbReference type="EMBL" id="KAF0979919.1"/>
    </source>
</evidence>
<dbReference type="InterPro" id="IPR007515">
    <property type="entry name" value="Mss4"/>
</dbReference>
<dbReference type="GO" id="GO:0008270">
    <property type="term" value="F:zinc ion binding"/>
    <property type="evidence" value="ECO:0007669"/>
    <property type="project" value="TreeGrafter"/>
</dbReference>
<evidence type="ECO:0008006" key="6">
    <source>
        <dbReference type="Google" id="ProtNLM"/>
    </source>
</evidence>
<dbReference type="GO" id="GO:0006892">
    <property type="term" value="P:post-Golgi vesicle-mediated transport"/>
    <property type="evidence" value="ECO:0007669"/>
    <property type="project" value="TreeGrafter"/>
</dbReference>
<keyword evidence="2" id="KW-0344">Guanine-nucleotide releasing factor</keyword>
<dbReference type="PROSITE" id="PS51796">
    <property type="entry name" value="MSS4"/>
    <property type="match status" value="1"/>
</dbReference>
<keyword evidence="5" id="KW-1185">Reference proteome</keyword>
<dbReference type="GO" id="GO:0005085">
    <property type="term" value="F:guanyl-nucleotide exchange factor activity"/>
    <property type="evidence" value="ECO:0007669"/>
    <property type="project" value="UniProtKB-KW"/>
</dbReference>
<sequence length="128" mass="14634">MSMTNPYNLHCPHCNCKIMRANIGQLITTTSSSLDHPLLLLELPLSTLSDTKTYNEWCFVNDMYDFENIAFTNTTMNTNTTTMNTNTTTTNPTTIRYLTCADCEKQVIGIAWMNEKKFYVATELLLKK</sequence>
<dbReference type="Pfam" id="PF04421">
    <property type="entry name" value="Mss4"/>
    <property type="match status" value="1"/>
</dbReference>
<dbReference type="VEuPathDB" id="AmoebaDB:NF0012890"/>
<dbReference type="SUPFAM" id="SSF51316">
    <property type="entry name" value="Mss4-like"/>
    <property type="match status" value="1"/>
</dbReference>
<dbReference type="GO" id="GO:0016020">
    <property type="term" value="C:membrane"/>
    <property type="evidence" value="ECO:0007669"/>
    <property type="project" value="TreeGrafter"/>
</dbReference>
<keyword evidence="1" id="KW-0813">Transport</keyword>
<keyword evidence="3" id="KW-0653">Protein transport</keyword>
<gene>
    <name evidence="4" type="ORF">FDP41_001072</name>
</gene>
<reference evidence="4 5" key="1">
    <citation type="journal article" date="2019" name="Sci. Rep.">
        <title>Nanopore sequencing improves the draft genome of the human pathogenic amoeba Naegleria fowleri.</title>
        <authorList>
            <person name="Liechti N."/>
            <person name="Schurch N."/>
            <person name="Bruggmann R."/>
            <person name="Wittwer M."/>
        </authorList>
    </citation>
    <scope>NUCLEOTIDE SEQUENCE [LARGE SCALE GENOMIC DNA]</scope>
    <source>
        <strain evidence="4 5">ATCC 30894</strain>
    </source>
</reference>
<dbReference type="GO" id="GO:0015031">
    <property type="term" value="P:protein transport"/>
    <property type="evidence" value="ECO:0007669"/>
    <property type="project" value="UniProtKB-KW"/>
</dbReference>
<protein>
    <recommendedName>
        <fullName evidence="6">Protein yippee-like</fullName>
    </recommendedName>
</protein>
<dbReference type="RefSeq" id="XP_044564632.1">
    <property type="nucleotide sequence ID" value="XM_044701048.1"/>
</dbReference>
<name>A0A6A5C3P1_NAEFO</name>
<evidence type="ECO:0000256" key="3">
    <source>
        <dbReference type="ARBA" id="ARBA00022927"/>
    </source>
</evidence>
<dbReference type="AlphaFoldDB" id="A0A6A5C3P1"/>
<evidence type="ECO:0000256" key="2">
    <source>
        <dbReference type="ARBA" id="ARBA00022658"/>
    </source>
</evidence>
<dbReference type="Gene3D" id="2.170.150.10">
    <property type="entry name" value="Metal Binding Protein, Guanine Nucleotide Exchange Factor, Chain A"/>
    <property type="match status" value="1"/>
</dbReference>
<dbReference type="InterPro" id="IPR011057">
    <property type="entry name" value="Mss4-like_sf"/>
</dbReference>